<dbReference type="EMBL" id="JAROCA020000002">
    <property type="protein sequence ID" value="MDY0406720.1"/>
    <property type="molecule type" value="Genomic_DNA"/>
</dbReference>
<dbReference type="Proteomes" id="UP001228376">
    <property type="component" value="Unassembled WGS sequence"/>
</dbReference>
<name>A0ABU5CMQ9_9BACI</name>
<protein>
    <submittedName>
        <fullName evidence="6">PTS cellobiose transporter subunit IIA</fullName>
    </submittedName>
</protein>
<dbReference type="PANTHER" id="PTHR34382:SF7">
    <property type="entry name" value="PTS SYSTEM N,N'-DIACETYLCHITOBIOSE-SPECIFIC EIIA COMPONENT"/>
    <property type="match status" value="1"/>
</dbReference>
<keyword evidence="3" id="KW-0808">Transferase</keyword>
<evidence type="ECO:0000313" key="7">
    <source>
        <dbReference type="Proteomes" id="UP001228376"/>
    </source>
</evidence>
<dbReference type="PANTHER" id="PTHR34382">
    <property type="entry name" value="PTS SYSTEM N,N'-DIACETYLCHITOBIOSE-SPECIFIC EIIA COMPONENT"/>
    <property type="match status" value="1"/>
</dbReference>
<organism evidence="6 7">
    <name type="scientific">Tigheibacillus jepli</name>
    <dbReference type="NCBI Taxonomy" id="3035914"/>
    <lineage>
        <taxon>Bacteria</taxon>
        <taxon>Bacillati</taxon>
        <taxon>Bacillota</taxon>
        <taxon>Bacilli</taxon>
        <taxon>Bacillales</taxon>
        <taxon>Bacillaceae</taxon>
        <taxon>Tigheibacillus</taxon>
    </lineage>
</organism>
<accession>A0ABU5CMQ9</accession>
<dbReference type="CDD" id="cd00215">
    <property type="entry name" value="PTS_IIA_lac"/>
    <property type="match status" value="1"/>
</dbReference>
<dbReference type="PIRSF" id="PIRSF000699">
    <property type="entry name" value="PTS_IILac_III"/>
    <property type="match status" value="1"/>
</dbReference>
<dbReference type="RefSeq" id="WP_320385051.1">
    <property type="nucleotide sequence ID" value="NZ_JAROCA020000002.1"/>
</dbReference>
<dbReference type="InterPro" id="IPR003188">
    <property type="entry name" value="PTS_IIA_lac/cel"/>
</dbReference>
<evidence type="ECO:0000256" key="1">
    <source>
        <dbReference type="ARBA" id="ARBA00022448"/>
    </source>
</evidence>
<dbReference type="SUPFAM" id="SSF46973">
    <property type="entry name" value="Enzyme IIa from lactose specific PTS, IIa-lac"/>
    <property type="match status" value="1"/>
</dbReference>
<evidence type="ECO:0000313" key="6">
    <source>
        <dbReference type="EMBL" id="MDY0406720.1"/>
    </source>
</evidence>
<evidence type="ECO:0000256" key="2">
    <source>
        <dbReference type="ARBA" id="ARBA00022597"/>
    </source>
</evidence>
<dbReference type="Pfam" id="PF02255">
    <property type="entry name" value="PTS_IIA"/>
    <property type="match status" value="1"/>
</dbReference>
<feature type="modified residue" description="Phosphohistidine; by HPr" evidence="5">
    <location>
        <position position="78"/>
    </location>
</feature>
<reference evidence="6 7" key="1">
    <citation type="submission" date="2023-10" db="EMBL/GenBank/DDBJ databases">
        <title>179-bfca-hs.</title>
        <authorList>
            <person name="Miliotis G."/>
            <person name="Sengupta P."/>
            <person name="Hameed A."/>
            <person name="Chuvochina M."/>
            <person name="Mcdonagh F."/>
            <person name="Simpson A.C."/>
            <person name="Singh N.K."/>
            <person name="Rekha P.D."/>
            <person name="Raman K."/>
            <person name="Hugenholtz P."/>
            <person name="Venkateswaran K."/>
        </authorList>
    </citation>
    <scope>NUCLEOTIDE SEQUENCE [LARGE SCALE GENOMIC DNA]</scope>
    <source>
        <strain evidence="6 7">179-BFC-A-HS</strain>
    </source>
</reference>
<evidence type="ECO:0000256" key="4">
    <source>
        <dbReference type="ARBA" id="ARBA00022683"/>
    </source>
</evidence>
<evidence type="ECO:0000256" key="3">
    <source>
        <dbReference type="ARBA" id="ARBA00022679"/>
    </source>
</evidence>
<dbReference type="PROSITE" id="PS51095">
    <property type="entry name" value="PTS_EIIA_TYPE_3"/>
    <property type="match status" value="1"/>
</dbReference>
<dbReference type="InterPro" id="IPR036542">
    <property type="entry name" value="PTS_IIA_lac/cel_sf"/>
</dbReference>
<keyword evidence="7" id="KW-1185">Reference proteome</keyword>
<proteinExistence type="predicted"/>
<evidence type="ECO:0000256" key="5">
    <source>
        <dbReference type="PROSITE-ProRule" id="PRU00418"/>
    </source>
</evidence>
<keyword evidence="2" id="KW-0762">Sugar transport</keyword>
<gene>
    <name evidence="6" type="ORF">P5G51_016340</name>
</gene>
<keyword evidence="1" id="KW-0813">Transport</keyword>
<comment type="caution">
    <text evidence="6">The sequence shown here is derived from an EMBL/GenBank/DDBJ whole genome shotgun (WGS) entry which is preliminary data.</text>
</comment>
<sequence>MEQEQIQSTAFEIILHSGSSRTMIHEAFKMMKDSEFRGAEEKLEEANEALLLAHKSQTSLLQQYSSGENINMEIIMVHAQDHLMTTMTLREVALEMLTLYENWKRSVRRREGGFSYEQR</sequence>
<keyword evidence="4" id="KW-0598">Phosphotransferase system</keyword>
<dbReference type="Gene3D" id="1.20.58.80">
    <property type="entry name" value="Phosphotransferase system, lactose/cellobiose-type IIA subunit"/>
    <property type="match status" value="1"/>
</dbReference>
<dbReference type="NCBIfam" id="NF007156">
    <property type="entry name" value="PRK09591.1"/>
    <property type="match status" value="1"/>
</dbReference>